<evidence type="ECO:0000313" key="2">
    <source>
        <dbReference type="EMBL" id="CAG6580783.1"/>
    </source>
</evidence>
<dbReference type="EMBL" id="HBUE01199504">
    <property type="protein sequence ID" value="CAG6529007.1"/>
    <property type="molecule type" value="Transcribed_RNA"/>
</dbReference>
<dbReference type="EMBL" id="HBUE01305656">
    <property type="protein sequence ID" value="CAG6580788.1"/>
    <property type="molecule type" value="Transcribed_RNA"/>
</dbReference>
<organism evidence="2">
    <name type="scientific">Culex pipiens</name>
    <name type="common">House mosquito</name>
    <dbReference type="NCBI Taxonomy" id="7175"/>
    <lineage>
        <taxon>Eukaryota</taxon>
        <taxon>Metazoa</taxon>
        <taxon>Ecdysozoa</taxon>
        <taxon>Arthropoda</taxon>
        <taxon>Hexapoda</taxon>
        <taxon>Insecta</taxon>
        <taxon>Pterygota</taxon>
        <taxon>Neoptera</taxon>
        <taxon>Endopterygota</taxon>
        <taxon>Diptera</taxon>
        <taxon>Nematocera</taxon>
        <taxon>Culicoidea</taxon>
        <taxon>Culicidae</taxon>
        <taxon>Culicinae</taxon>
        <taxon>Culicini</taxon>
        <taxon>Culex</taxon>
        <taxon>Culex</taxon>
    </lineage>
</organism>
<feature type="region of interest" description="Disordered" evidence="1">
    <location>
        <begin position="1"/>
        <end position="54"/>
    </location>
</feature>
<dbReference type="EMBL" id="HBUE01305655">
    <property type="protein sequence ID" value="CAG6580783.1"/>
    <property type="molecule type" value="Transcribed_RNA"/>
</dbReference>
<sequence>MAKTKARPARPLAPNRRASKSACPRQTARSASAATGSRWPATESPARMWTSAPRELHARSSAAIRGGRSGVRVSRALCCARTRCPARRLVRVGTCFIRRSIRSGSWR</sequence>
<dbReference type="AlphaFoldDB" id="A0A8D8JZ95"/>
<accession>A0A8D8JZ95</accession>
<proteinExistence type="predicted"/>
<evidence type="ECO:0000256" key="1">
    <source>
        <dbReference type="SAM" id="MobiDB-lite"/>
    </source>
</evidence>
<name>A0A8D8JZ95_CULPI</name>
<reference evidence="2" key="1">
    <citation type="submission" date="2021-05" db="EMBL/GenBank/DDBJ databases">
        <authorList>
            <person name="Alioto T."/>
            <person name="Alioto T."/>
            <person name="Gomez Garrido J."/>
        </authorList>
    </citation>
    <scope>NUCLEOTIDE SEQUENCE</scope>
</reference>
<protein>
    <submittedName>
        <fullName evidence="2">(northern house mosquito) hypothetical protein</fullName>
    </submittedName>
</protein>
<dbReference type="EMBL" id="HBUE01199503">
    <property type="protein sequence ID" value="CAG6529002.1"/>
    <property type="molecule type" value="Transcribed_RNA"/>
</dbReference>
<feature type="compositionally biased region" description="Low complexity" evidence="1">
    <location>
        <begin position="27"/>
        <end position="38"/>
    </location>
</feature>